<name>A0ABP5AC07_9MICC</name>
<gene>
    <name evidence="1" type="ORF">GCM10009688_06950</name>
</gene>
<comment type="caution">
    <text evidence="1">The sequence shown here is derived from an EMBL/GenBank/DDBJ whole genome shotgun (WGS) entry which is preliminary data.</text>
</comment>
<proteinExistence type="predicted"/>
<keyword evidence="2" id="KW-1185">Reference proteome</keyword>
<organism evidence="1 2">
    <name type="scientific">Arthrobacter gandavensis</name>
    <dbReference type="NCBI Taxonomy" id="169960"/>
    <lineage>
        <taxon>Bacteria</taxon>
        <taxon>Bacillati</taxon>
        <taxon>Actinomycetota</taxon>
        <taxon>Actinomycetes</taxon>
        <taxon>Micrococcales</taxon>
        <taxon>Micrococcaceae</taxon>
        <taxon>Arthrobacter</taxon>
    </lineage>
</organism>
<protein>
    <recommendedName>
        <fullName evidence="3">STAS domain-containing protein</fullName>
    </recommendedName>
</protein>
<dbReference type="RefSeq" id="WP_152224911.1">
    <property type="nucleotide sequence ID" value="NZ_BAAALV010000002.1"/>
</dbReference>
<evidence type="ECO:0000313" key="1">
    <source>
        <dbReference type="EMBL" id="GAA1905564.1"/>
    </source>
</evidence>
<sequence>MEHTLRVLVRIDTKTSSACIEVRGCLVPENCGDLVGILRHTALLGAHLIVNLSRASHLDALALDELLARADEVPSQPVAGGHTTVSVQIPERLPVCLPRVPEHPDPLDNELAFELAFLQRSTEVFRRPG</sequence>
<evidence type="ECO:0000313" key="2">
    <source>
        <dbReference type="Proteomes" id="UP001500784"/>
    </source>
</evidence>
<reference evidence="2" key="1">
    <citation type="journal article" date="2019" name="Int. J. Syst. Evol. Microbiol.">
        <title>The Global Catalogue of Microorganisms (GCM) 10K type strain sequencing project: providing services to taxonomists for standard genome sequencing and annotation.</title>
        <authorList>
            <consortium name="The Broad Institute Genomics Platform"/>
            <consortium name="The Broad Institute Genome Sequencing Center for Infectious Disease"/>
            <person name="Wu L."/>
            <person name="Ma J."/>
        </authorList>
    </citation>
    <scope>NUCLEOTIDE SEQUENCE [LARGE SCALE GENOMIC DNA]</scope>
    <source>
        <strain evidence="2">JCM 13316</strain>
    </source>
</reference>
<dbReference type="Proteomes" id="UP001500784">
    <property type="component" value="Unassembled WGS sequence"/>
</dbReference>
<evidence type="ECO:0008006" key="3">
    <source>
        <dbReference type="Google" id="ProtNLM"/>
    </source>
</evidence>
<dbReference type="EMBL" id="BAAALV010000002">
    <property type="protein sequence ID" value="GAA1905564.1"/>
    <property type="molecule type" value="Genomic_DNA"/>
</dbReference>
<accession>A0ABP5AC07</accession>